<dbReference type="AlphaFoldDB" id="A0A8S1P5J0"/>
<keyword evidence="1" id="KW-1133">Transmembrane helix</keyword>
<evidence type="ECO:0000313" key="3">
    <source>
        <dbReference type="Proteomes" id="UP000692954"/>
    </source>
</evidence>
<keyword evidence="1" id="KW-0812">Transmembrane</keyword>
<keyword evidence="1" id="KW-0472">Membrane</keyword>
<protein>
    <recommendedName>
        <fullName evidence="4">Transmembrane protein</fullName>
    </recommendedName>
</protein>
<keyword evidence="3" id="KW-1185">Reference proteome</keyword>
<gene>
    <name evidence="2" type="ORF">PSON_ATCC_30995.1.T0700020</name>
</gene>
<name>A0A8S1P5J0_9CILI</name>
<sequence>MNLDNHNANEHKQNKKHHYYDQDWPQQQFTLLSKFTPQQSVFNFLPDQEIQDKNKSKYPLRKLSIVDTLELQKDDPNHVIIHHLFNYISTNEITSKQLIQTQIFIIISSFLLSTSISNILLPFFLIYTLSKFNQLLQYQKVSHFQCNCKKSKYLKTIENAFQIIIGFFQSWNCTDFTEQKNKIDHQNKDLKLLKKLFLKIQKHLLLFFNNNRQQLQIIQATKKVVIVKNLNAKKIL</sequence>
<comment type="caution">
    <text evidence="2">The sequence shown here is derived from an EMBL/GenBank/DDBJ whole genome shotgun (WGS) entry which is preliminary data.</text>
</comment>
<feature type="transmembrane region" description="Helical" evidence="1">
    <location>
        <begin position="103"/>
        <end position="127"/>
    </location>
</feature>
<evidence type="ECO:0008006" key="4">
    <source>
        <dbReference type="Google" id="ProtNLM"/>
    </source>
</evidence>
<dbReference type="EMBL" id="CAJJDN010000070">
    <property type="protein sequence ID" value="CAD8098256.1"/>
    <property type="molecule type" value="Genomic_DNA"/>
</dbReference>
<reference evidence="2" key="1">
    <citation type="submission" date="2021-01" db="EMBL/GenBank/DDBJ databases">
        <authorList>
            <consortium name="Genoscope - CEA"/>
            <person name="William W."/>
        </authorList>
    </citation>
    <scope>NUCLEOTIDE SEQUENCE</scope>
</reference>
<proteinExistence type="predicted"/>
<evidence type="ECO:0000256" key="1">
    <source>
        <dbReference type="SAM" id="Phobius"/>
    </source>
</evidence>
<accession>A0A8S1P5J0</accession>
<dbReference type="Proteomes" id="UP000692954">
    <property type="component" value="Unassembled WGS sequence"/>
</dbReference>
<evidence type="ECO:0000313" key="2">
    <source>
        <dbReference type="EMBL" id="CAD8098256.1"/>
    </source>
</evidence>
<organism evidence="2 3">
    <name type="scientific">Paramecium sonneborni</name>
    <dbReference type="NCBI Taxonomy" id="65129"/>
    <lineage>
        <taxon>Eukaryota</taxon>
        <taxon>Sar</taxon>
        <taxon>Alveolata</taxon>
        <taxon>Ciliophora</taxon>
        <taxon>Intramacronucleata</taxon>
        <taxon>Oligohymenophorea</taxon>
        <taxon>Peniculida</taxon>
        <taxon>Parameciidae</taxon>
        <taxon>Paramecium</taxon>
    </lineage>
</organism>